<feature type="compositionally biased region" description="Gly residues" evidence="5">
    <location>
        <begin position="83"/>
        <end position="94"/>
    </location>
</feature>
<feature type="region of interest" description="Disordered" evidence="5">
    <location>
        <begin position="78"/>
        <end position="124"/>
    </location>
</feature>
<dbReference type="PANTHER" id="PTHR21141">
    <property type="entry name" value="60S ACIDIC RIBOSOMAL PROTEIN FAMILY MEMBER"/>
    <property type="match status" value="1"/>
</dbReference>
<dbReference type="HAMAP" id="MF_01478">
    <property type="entry name" value="Ribosomal_L12_arch"/>
    <property type="match status" value="1"/>
</dbReference>
<dbReference type="eggNOG" id="KOG3449">
    <property type="taxonomic scope" value="Eukaryota"/>
</dbReference>
<organism evidence="6 7">
    <name type="scientific">Gibberella zeae (strain ATCC MYA-4620 / CBS 123657 / FGSC 9075 / NRRL 31084 / PH-1)</name>
    <name type="common">Wheat head blight fungus</name>
    <name type="synonym">Fusarium graminearum</name>
    <dbReference type="NCBI Taxonomy" id="229533"/>
    <lineage>
        <taxon>Eukaryota</taxon>
        <taxon>Fungi</taxon>
        <taxon>Dikarya</taxon>
        <taxon>Ascomycota</taxon>
        <taxon>Pezizomycotina</taxon>
        <taxon>Sordariomycetes</taxon>
        <taxon>Hypocreomycetidae</taxon>
        <taxon>Hypocreales</taxon>
        <taxon>Nectriaceae</taxon>
        <taxon>Fusarium</taxon>
    </lineage>
</organism>
<dbReference type="InterPro" id="IPR044076">
    <property type="entry name" value="Ribosomal_P2"/>
</dbReference>
<reference evidence="6 7" key="3">
    <citation type="journal article" date="2015" name="BMC Genomics">
        <title>The completed genome sequence of the pathogenic ascomycete fungus Fusarium graminearum.</title>
        <authorList>
            <person name="King R."/>
            <person name="Urban M."/>
            <person name="Hammond-Kosack M.C."/>
            <person name="Hassani-Pak K."/>
            <person name="Hammond-Kosack K.E."/>
        </authorList>
    </citation>
    <scope>NUCLEOTIDE SEQUENCE [LARGE SCALE GENOMIC DNA]</scope>
    <source>
        <strain evidence="7">ATCC MYA-4620 / CBS 123657 / FGSC 9075 / NRRL 31084 / PH-1</strain>
    </source>
</reference>
<dbReference type="CDD" id="cd05833">
    <property type="entry name" value="Ribosomal_P2"/>
    <property type="match status" value="1"/>
</dbReference>
<comment type="subunit">
    <text evidence="2">P1 and P2 exist as dimers at the large ribosomal subunit.</text>
</comment>
<keyword evidence="4" id="KW-0687">Ribonucleoprotein</keyword>
<dbReference type="InParanoid" id="A0A1C3YJQ9"/>
<dbReference type="GO" id="GO:0002182">
    <property type="term" value="P:cytoplasmic translational elongation"/>
    <property type="evidence" value="ECO:0007669"/>
    <property type="project" value="InterPro"/>
</dbReference>
<comment type="similarity">
    <text evidence="1">Belongs to the eukaryotic ribosomal protein P1/P2 family.</text>
</comment>
<dbReference type="GO" id="GO:0003735">
    <property type="term" value="F:structural constituent of ribosome"/>
    <property type="evidence" value="ECO:0007669"/>
    <property type="project" value="InterPro"/>
</dbReference>
<protein>
    <submittedName>
        <fullName evidence="6">Chromosome 3, complete genome</fullName>
    </submittedName>
</protein>
<proteinExistence type="inferred from homology"/>
<gene>
    <name evidence="6" type="ORF">FGRAMPH1_01T18315</name>
</gene>
<dbReference type="InterPro" id="IPR038716">
    <property type="entry name" value="P1/P2_N_sf"/>
</dbReference>
<dbReference type="GO" id="GO:0022625">
    <property type="term" value="C:cytosolic large ribosomal subunit"/>
    <property type="evidence" value="ECO:0007669"/>
    <property type="project" value="InterPro"/>
</dbReference>
<dbReference type="Gene3D" id="1.10.10.1410">
    <property type="match status" value="1"/>
</dbReference>
<dbReference type="EMBL" id="HG970334">
    <property type="protein sequence ID" value="SCB64788.1"/>
    <property type="molecule type" value="Genomic_DNA"/>
</dbReference>
<dbReference type="AlphaFoldDB" id="A0A1C3YJQ9"/>
<reference evidence="7" key="1">
    <citation type="journal article" date="2007" name="Science">
        <title>The Fusarium graminearum genome reveals a link between localized polymorphism and pathogen specialization.</title>
        <authorList>
            <person name="Cuomo C.A."/>
            <person name="Gueldener U."/>
            <person name="Xu J.-R."/>
            <person name="Trail F."/>
            <person name="Turgeon B.G."/>
            <person name="Di Pietro A."/>
            <person name="Walton J.D."/>
            <person name="Ma L.-J."/>
            <person name="Baker S.E."/>
            <person name="Rep M."/>
            <person name="Adam G."/>
            <person name="Antoniw J."/>
            <person name="Baldwin T."/>
            <person name="Calvo S.E."/>
            <person name="Chang Y.-L."/>
            <person name="DeCaprio D."/>
            <person name="Gale L.R."/>
            <person name="Gnerre S."/>
            <person name="Goswami R.S."/>
            <person name="Hammond-Kosack K."/>
            <person name="Harris L.J."/>
            <person name="Hilburn K."/>
            <person name="Kennell J.C."/>
            <person name="Kroken S."/>
            <person name="Magnuson J.K."/>
            <person name="Mannhaupt G."/>
            <person name="Mauceli E.W."/>
            <person name="Mewes H.-W."/>
            <person name="Mitterbauer R."/>
            <person name="Muehlbauer G."/>
            <person name="Muensterkoetter M."/>
            <person name="Nelson D."/>
            <person name="O'Donnell K."/>
            <person name="Ouellet T."/>
            <person name="Qi W."/>
            <person name="Quesneville H."/>
            <person name="Roncero M.I.G."/>
            <person name="Seong K.-Y."/>
            <person name="Tetko I.V."/>
            <person name="Urban M."/>
            <person name="Waalwijk C."/>
            <person name="Ward T.J."/>
            <person name="Yao J."/>
            <person name="Birren B.W."/>
            <person name="Kistler H.C."/>
        </authorList>
    </citation>
    <scope>NUCLEOTIDE SEQUENCE [LARGE SCALE GENOMIC DNA]</scope>
    <source>
        <strain evidence="7">ATCC MYA-4620 / CBS 123657 / FGSC 9075 / NRRL 31084 / PH-1</strain>
    </source>
</reference>
<keyword evidence="3" id="KW-0689">Ribosomal protein</keyword>
<reference evidence="7" key="2">
    <citation type="journal article" date="2010" name="Nature">
        <title>Comparative genomics reveals mobile pathogenicity chromosomes in Fusarium.</title>
        <authorList>
            <person name="Ma L.J."/>
            <person name="van der Does H.C."/>
            <person name="Borkovich K.A."/>
            <person name="Coleman J.J."/>
            <person name="Daboussi M.J."/>
            <person name="Di Pietro A."/>
            <person name="Dufresne M."/>
            <person name="Freitag M."/>
            <person name="Grabherr M."/>
            <person name="Henrissat B."/>
            <person name="Houterman P.M."/>
            <person name="Kang S."/>
            <person name="Shim W.B."/>
            <person name="Woloshuk C."/>
            <person name="Xie X."/>
            <person name="Xu J.R."/>
            <person name="Antoniw J."/>
            <person name="Baker S.E."/>
            <person name="Bluhm B.H."/>
            <person name="Breakspear A."/>
            <person name="Brown D.W."/>
            <person name="Butchko R.A."/>
            <person name="Chapman S."/>
            <person name="Coulson R."/>
            <person name="Coutinho P.M."/>
            <person name="Danchin E.G."/>
            <person name="Diener A."/>
            <person name="Gale L.R."/>
            <person name="Gardiner D.M."/>
            <person name="Goff S."/>
            <person name="Hammond-Kosack K.E."/>
            <person name="Hilburn K."/>
            <person name="Hua-Van A."/>
            <person name="Jonkers W."/>
            <person name="Kazan K."/>
            <person name="Kodira C.D."/>
            <person name="Koehrsen M."/>
            <person name="Kumar L."/>
            <person name="Lee Y.H."/>
            <person name="Li L."/>
            <person name="Manners J.M."/>
            <person name="Miranda-Saavedra D."/>
            <person name="Mukherjee M."/>
            <person name="Park G."/>
            <person name="Park J."/>
            <person name="Park S.Y."/>
            <person name="Proctor R.H."/>
            <person name="Regev A."/>
            <person name="Ruiz-Roldan M.C."/>
            <person name="Sain D."/>
            <person name="Sakthikumar S."/>
            <person name="Sykes S."/>
            <person name="Schwartz D.C."/>
            <person name="Turgeon B.G."/>
            <person name="Wapinski I."/>
            <person name="Yoder O."/>
            <person name="Young S."/>
            <person name="Zeng Q."/>
            <person name="Zhou S."/>
            <person name="Galagan J."/>
            <person name="Cuomo C.A."/>
            <person name="Kistler H.C."/>
            <person name="Rep M."/>
        </authorList>
    </citation>
    <scope>GENOME REANNOTATION</scope>
    <source>
        <strain evidence="7">ATCC MYA-4620 / CBS 123657 / FGSC 9075 / NRRL 31084 / PH-1</strain>
    </source>
</reference>
<name>A0A1C3YJQ9_GIBZE</name>
<dbReference type="FunFam" id="1.10.10.1410:FF:000002">
    <property type="entry name" value="60S acidic ribosomal protein P2"/>
    <property type="match status" value="1"/>
</dbReference>
<keyword evidence="7" id="KW-1185">Reference proteome</keyword>
<dbReference type="PANTHER" id="PTHR21141:SF5">
    <property type="entry name" value="LARGE RIBOSOMAL SUBUNIT PROTEIN P2"/>
    <property type="match status" value="1"/>
</dbReference>
<evidence type="ECO:0000256" key="5">
    <source>
        <dbReference type="SAM" id="MobiDB-lite"/>
    </source>
</evidence>
<dbReference type="Proteomes" id="UP000070720">
    <property type="component" value="Chromosome 3"/>
</dbReference>
<evidence type="ECO:0000256" key="2">
    <source>
        <dbReference type="ARBA" id="ARBA00011266"/>
    </source>
</evidence>
<evidence type="ECO:0000313" key="7">
    <source>
        <dbReference type="Proteomes" id="UP000070720"/>
    </source>
</evidence>
<dbReference type="Pfam" id="PF00428">
    <property type="entry name" value="Ribosomal_60s"/>
    <property type="match status" value="1"/>
</dbReference>
<dbReference type="FunCoup" id="A0A1C3YJQ9">
    <property type="interactions" value="924"/>
</dbReference>
<evidence type="ECO:0000256" key="1">
    <source>
        <dbReference type="ARBA" id="ARBA00005436"/>
    </source>
</evidence>
<dbReference type="InterPro" id="IPR027534">
    <property type="entry name" value="Ribosomal_P1/P2"/>
</dbReference>
<sequence length="124" mass="12728">MISLVLVDSKQTTFKMKHLAAYLLLGLGGNTSPSAADVKAVLTSVGIDADEDRLNKLISELEGKDIQQLIAEGSEKLASVPSGGAGGASGGAAAAGGAAEEAKEEEKEEEKEESDEDMGFGLFD</sequence>
<feature type="compositionally biased region" description="Acidic residues" evidence="5">
    <location>
        <begin position="106"/>
        <end position="118"/>
    </location>
</feature>
<evidence type="ECO:0000256" key="4">
    <source>
        <dbReference type="ARBA" id="ARBA00023274"/>
    </source>
</evidence>
<evidence type="ECO:0000256" key="3">
    <source>
        <dbReference type="ARBA" id="ARBA00022980"/>
    </source>
</evidence>
<accession>A0A1C3YJQ9</accession>
<dbReference type="STRING" id="229533.A0A1C3YJQ9"/>
<evidence type="ECO:0000313" key="6">
    <source>
        <dbReference type="EMBL" id="SCB64788.1"/>
    </source>
</evidence>